<name>A0ABP8E3J7_9MICO</name>
<evidence type="ECO:0000313" key="2">
    <source>
        <dbReference type="Proteomes" id="UP001501594"/>
    </source>
</evidence>
<organism evidence="1 2">
    <name type="scientific">Frondihabitans peucedani</name>
    <dbReference type="NCBI Taxonomy" id="598626"/>
    <lineage>
        <taxon>Bacteria</taxon>
        <taxon>Bacillati</taxon>
        <taxon>Actinomycetota</taxon>
        <taxon>Actinomycetes</taxon>
        <taxon>Micrococcales</taxon>
        <taxon>Microbacteriaceae</taxon>
        <taxon>Frondihabitans</taxon>
    </lineage>
</organism>
<dbReference type="Proteomes" id="UP001501594">
    <property type="component" value="Unassembled WGS sequence"/>
</dbReference>
<protein>
    <submittedName>
        <fullName evidence="1">Uncharacterized protein</fullName>
    </submittedName>
</protein>
<reference evidence="2" key="1">
    <citation type="journal article" date="2019" name="Int. J. Syst. Evol. Microbiol.">
        <title>The Global Catalogue of Microorganisms (GCM) 10K type strain sequencing project: providing services to taxonomists for standard genome sequencing and annotation.</title>
        <authorList>
            <consortium name="The Broad Institute Genomics Platform"/>
            <consortium name="The Broad Institute Genome Sequencing Center for Infectious Disease"/>
            <person name="Wu L."/>
            <person name="Ma J."/>
        </authorList>
    </citation>
    <scope>NUCLEOTIDE SEQUENCE [LARGE SCALE GENOMIC DNA]</scope>
    <source>
        <strain evidence="2">JCM 17442</strain>
    </source>
</reference>
<accession>A0ABP8E3J7</accession>
<proteinExistence type="predicted"/>
<keyword evidence="2" id="KW-1185">Reference proteome</keyword>
<evidence type="ECO:0000313" key="1">
    <source>
        <dbReference type="EMBL" id="GAA4266793.1"/>
    </source>
</evidence>
<sequence length="74" mass="8214">MSTVTQRWTRSAILARLAASDAIDHDTESTPRERAERRIELLRVSSAVEAGRLDAESAEAEFQHIRGLLLPLTA</sequence>
<comment type="caution">
    <text evidence="1">The sequence shown here is derived from an EMBL/GenBank/DDBJ whole genome shotgun (WGS) entry which is preliminary data.</text>
</comment>
<gene>
    <name evidence="1" type="ORF">GCM10022256_24050</name>
</gene>
<dbReference type="RefSeq" id="WP_344796493.1">
    <property type="nucleotide sequence ID" value="NZ_BAABAU010000003.1"/>
</dbReference>
<dbReference type="EMBL" id="BAABAU010000003">
    <property type="protein sequence ID" value="GAA4266793.1"/>
    <property type="molecule type" value="Genomic_DNA"/>
</dbReference>